<dbReference type="Proteomes" id="UP000887565">
    <property type="component" value="Unplaced"/>
</dbReference>
<name>A0A915IYB5_ROMCU</name>
<reference evidence="2" key="1">
    <citation type="submission" date="2022-11" db="UniProtKB">
        <authorList>
            <consortium name="WormBaseParasite"/>
        </authorList>
    </citation>
    <scope>IDENTIFICATION</scope>
</reference>
<keyword evidence="1" id="KW-1185">Reference proteome</keyword>
<proteinExistence type="predicted"/>
<evidence type="ECO:0000313" key="2">
    <source>
        <dbReference type="WBParaSite" id="nRc.2.0.1.t18823-RA"/>
    </source>
</evidence>
<accession>A0A915IYB5</accession>
<organism evidence="1 2">
    <name type="scientific">Romanomermis culicivorax</name>
    <name type="common">Nematode worm</name>
    <dbReference type="NCBI Taxonomy" id="13658"/>
    <lineage>
        <taxon>Eukaryota</taxon>
        <taxon>Metazoa</taxon>
        <taxon>Ecdysozoa</taxon>
        <taxon>Nematoda</taxon>
        <taxon>Enoplea</taxon>
        <taxon>Dorylaimia</taxon>
        <taxon>Mermithida</taxon>
        <taxon>Mermithoidea</taxon>
        <taxon>Mermithidae</taxon>
        <taxon>Romanomermis</taxon>
    </lineage>
</organism>
<evidence type="ECO:0000313" key="1">
    <source>
        <dbReference type="Proteomes" id="UP000887565"/>
    </source>
</evidence>
<dbReference type="WBParaSite" id="nRc.2.0.1.t18823-RA">
    <property type="protein sequence ID" value="nRc.2.0.1.t18823-RA"/>
    <property type="gene ID" value="nRc.2.0.1.g18823"/>
</dbReference>
<protein>
    <submittedName>
        <fullName evidence="2">Uncharacterized protein</fullName>
    </submittedName>
</protein>
<sequence>MKDQISRKSLLIKYHLEKYDQLHEARSLMTTLFNPIKINEIDLVISSKAAFAETPPAASIISKWMKYRQACTNASIVSVVKKRQNQKQTIVRETGNRETEKQTVVKTVRERENRETDCRQDRHVAQIADYDENIVNIGNISKVSKEITINDKIVLVDYSHFQSVSVQLLENLLKM</sequence>
<dbReference type="AlphaFoldDB" id="A0A915IYB5"/>